<protein>
    <submittedName>
        <fullName evidence="1">Uncharacterized protein</fullName>
    </submittedName>
</protein>
<sequence>MIYKNLFARCILIKAIRMNAPTNAMKESTPVFIFLALVVVLH</sequence>
<dbReference type="EMBL" id="UHAQ01000002">
    <property type="protein sequence ID" value="SUK39836.1"/>
    <property type="molecule type" value="Genomic_DNA"/>
</dbReference>
<reference evidence="1 2" key="1">
    <citation type="submission" date="2018-06" db="EMBL/GenBank/DDBJ databases">
        <authorList>
            <consortium name="Pathogen Informatics"/>
            <person name="Doyle S."/>
        </authorList>
    </citation>
    <scope>NUCLEOTIDE SEQUENCE [LARGE SCALE GENOMIC DNA]</scope>
    <source>
        <strain evidence="1 2">NCTC5664</strain>
    </source>
</reference>
<evidence type="ECO:0000313" key="2">
    <source>
        <dbReference type="Proteomes" id="UP000254502"/>
    </source>
</evidence>
<dbReference type="AlphaFoldDB" id="A0A380DPW4"/>
<dbReference type="Proteomes" id="UP000254502">
    <property type="component" value="Unassembled WGS sequence"/>
</dbReference>
<accession>A0A380DPW4</accession>
<name>A0A380DPW4_STAAU</name>
<organism evidence="1 2">
    <name type="scientific">Staphylococcus aureus</name>
    <dbReference type="NCBI Taxonomy" id="1280"/>
    <lineage>
        <taxon>Bacteria</taxon>
        <taxon>Bacillati</taxon>
        <taxon>Bacillota</taxon>
        <taxon>Bacilli</taxon>
        <taxon>Bacillales</taxon>
        <taxon>Staphylococcaceae</taxon>
        <taxon>Staphylococcus</taxon>
    </lineage>
</organism>
<gene>
    <name evidence="1" type="ORF">NCTC5664_00975</name>
</gene>
<evidence type="ECO:0000313" key="1">
    <source>
        <dbReference type="EMBL" id="SUK39836.1"/>
    </source>
</evidence>
<proteinExistence type="predicted"/>